<dbReference type="Proteomes" id="UP000277457">
    <property type="component" value="Unassembled WGS sequence"/>
</dbReference>
<evidence type="ECO:0000256" key="7">
    <source>
        <dbReference type="ARBA" id="ARBA00022723"/>
    </source>
</evidence>
<dbReference type="InterPro" id="IPR011761">
    <property type="entry name" value="ATP-grasp"/>
</dbReference>
<evidence type="ECO:0000256" key="1">
    <source>
        <dbReference type="ARBA" id="ARBA00001936"/>
    </source>
</evidence>
<evidence type="ECO:0000256" key="6">
    <source>
        <dbReference type="ARBA" id="ARBA00022605"/>
    </source>
</evidence>
<evidence type="ECO:0000256" key="2">
    <source>
        <dbReference type="ARBA" id="ARBA00005077"/>
    </source>
</evidence>
<keyword evidence="8 14" id="KW-0547">Nucleotide-binding</keyword>
<keyword evidence="12" id="KW-0464">Manganese</keyword>
<dbReference type="InterPro" id="IPR033937">
    <property type="entry name" value="MGS_CPS_CarB"/>
</dbReference>
<dbReference type="GO" id="GO:0006526">
    <property type="term" value="P:L-arginine biosynthetic process"/>
    <property type="evidence" value="ECO:0007669"/>
    <property type="project" value="UniProtKB-KW"/>
</dbReference>
<feature type="domain" description="ATP-grasp" evidence="15">
    <location>
        <begin position="133"/>
        <end position="324"/>
    </location>
</feature>
<evidence type="ECO:0000313" key="18">
    <source>
        <dbReference type="Proteomes" id="UP000277457"/>
    </source>
</evidence>
<dbReference type="FunFam" id="3.40.50.20:FF:000003">
    <property type="entry name" value="Carbamoyl-phosphate synthase large chain"/>
    <property type="match status" value="1"/>
</dbReference>
<evidence type="ECO:0000256" key="3">
    <source>
        <dbReference type="ARBA" id="ARBA00009799"/>
    </source>
</evidence>
<feature type="domain" description="MGS-like" evidence="16">
    <location>
        <begin position="391"/>
        <end position="528"/>
    </location>
</feature>
<comment type="pathway">
    <text evidence="2">Amino-acid biosynthesis; L-arginine biosynthesis; carbamoyl phosphate from bicarbonate: step 1/1.</text>
</comment>
<keyword evidence="10" id="KW-0460">Magnesium</keyword>
<protein>
    <submittedName>
        <fullName evidence="17">Carbamoyl-phosphate synthase large subunit</fullName>
        <ecNumber evidence="17">6.3.5.5</ecNumber>
    </submittedName>
</protein>
<gene>
    <name evidence="17" type="ORF">DRZ78_02400</name>
</gene>
<comment type="similarity">
    <text evidence="3">Belongs to the CarB family.</text>
</comment>
<dbReference type="InterPro" id="IPR005483">
    <property type="entry name" value="CPSase_dom"/>
</dbReference>
<name>A0A662D1G3_UNCAE</name>
<dbReference type="Gene3D" id="3.40.50.20">
    <property type="match status" value="1"/>
</dbReference>
<proteinExistence type="inferred from homology"/>
<evidence type="ECO:0000256" key="11">
    <source>
        <dbReference type="ARBA" id="ARBA00022975"/>
    </source>
</evidence>
<evidence type="ECO:0000256" key="9">
    <source>
        <dbReference type="ARBA" id="ARBA00022840"/>
    </source>
</evidence>
<accession>A0A662D1G3</accession>
<dbReference type="Pfam" id="PF25596">
    <property type="entry name" value="CPSase_L_D1"/>
    <property type="match status" value="1"/>
</dbReference>
<keyword evidence="5 17" id="KW-0436">Ligase</keyword>
<dbReference type="Gene3D" id="3.30.470.20">
    <property type="entry name" value="ATP-grasp fold, B domain"/>
    <property type="match status" value="1"/>
</dbReference>
<dbReference type="InterPro" id="IPR011607">
    <property type="entry name" value="MGS-like_dom"/>
</dbReference>
<dbReference type="SUPFAM" id="SSF56059">
    <property type="entry name" value="Glutathione synthetase ATP-binding domain-like"/>
    <property type="match status" value="1"/>
</dbReference>
<dbReference type="GO" id="GO:0006541">
    <property type="term" value="P:glutamine metabolic process"/>
    <property type="evidence" value="ECO:0007669"/>
    <property type="project" value="TreeGrafter"/>
</dbReference>
<dbReference type="InterPro" id="IPR016185">
    <property type="entry name" value="PreATP-grasp_dom_sf"/>
</dbReference>
<comment type="catalytic activity">
    <reaction evidence="13">
        <text>hydrogencarbonate + NH4(+) + 2 ATP = carbamoyl phosphate + 2 ADP + phosphate + 2 H(+)</text>
        <dbReference type="Rhea" id="RHEA:18029"/>
        <dbReference type="ChEBI" id="CHEBI:15378"/>
        <dbReference type="ChEBI" id="CHEBI:17544"/>
        <dbReference type="ChEBI" id="CHEBI:28938"/>
        <dbReference type="ChEBI" id="CHEBI:30616"/>
        <dbReference type="ChEBI" id="CHEBI:43474"/>
        <dbReference type="ChEBI" id="CHEBI:58228"/>
        <dbReference type="ChEBI" id="CHEBI:456216"/>
        <dbReference type="EC" id="6.3.4.16"/>
    </reaction>
</comment>
<feature type="non-terminal residue" evidence="17">
    <location>
        <position position="1"/>
    </location>
</feature>
<keyword evidence="9 14" id="KW-0067">ATP-binding</keyword>
<dbReference type="PANTHER" id="PTHR11405:SF53">
    <property type="entry name" value="CARBAMOYL-PHOSPHATE SYNTHASE [AMMONIA], MITOCHONDRIAL"/>
    <property type="match status" value="1"/>
</dbReference>
<dbReference type="GO" id="GO:0004087">
    <property type="term" value="F:carbamoyl-phosphate synthase (ammonia) activity"/>
    <property type="evidence" value="ECO:0007669"/>
    <property type="project" value="UniProtKB-EC"/>
</dbReference>
<dbReference type="PROSITE" id="PS50975">
    <property type="entry name" value="ATP_GRASP"/>
    <property type="match status" value="1"/>
</dbReference>
<dbReference type="EMBL" id="QMPY01000069">
    <property type="protein sequence ID" value="RLE07762.1"/>
    <property type="molecule type" value="Genomic_DNA"/>
</dbReference>
<dbReference type="GO" id="GO:0044205">
    <property type="term" value="P:'de novo' UMP biosynthetic process"/>
    <property type="evidence" value="ECO:0007669"/>
    <property type="project" value="UniProtKB-UniPathway"/>
</dbReference>
<dbReference type="FunFam" id="3.30.470.20:FF:000013">
    <property type="entry name" value="Carbamoyl-phosphate synthase large chain"/>
    <property type="match status" value="1"/>
</dbReference>
<reference evidence="17 18" key="1">
    <citation type="submission" date="2018-06" db="EMBL/GenBank/DDBJ databases">
        <title>Extensive metabolic versatility and redundancy in microbially diverse, dynamic hydrothermal sediments.</title>
        <authorList>
            <person name="Dombrowski N."/>
            <person name="Teske A."/>
            <person name="Baker B.J."/>
        </authorList>
    </citation>
    <scope>NUCLEOTIDE SEQUENCE [LARGE SCALE GENOMIC DNA]</scope>
    <source>
        <strain evidence="17">B7_G13</strain>
    </source>
</reference>
<dbReference type="SMART" id="SM00851">
    <property type="entry name" value="MGS"/>
    <property type="match status" value="1"/>
</dbReference>
<dbReference type="Gene3D" id="3.40.50.1380">
    <property type="entry name" value="Methylglyoxal synthase-like domain"/>
    <property type="match status" value="1"/>
</dbReference>
<dbReference type="PRINTS" id="PR00098">
    <property type="entry name" value="CPSASE"/>
</dbReference>
<evidence type="ECO:0000313" key="17">
    <source>
        <dbReference type="EMBL" id="RLE07762.1"/>
    </source>
</evidence>
<evidence type="ECO:0000256" key="12">
    <source>
        <dbReference type="ARBA" id="ARBA00023211"/>
    </source>
</evidence>
<dbReference type="InterPro" id="IPR036914">
    <property type="entry name" value="MGS-like_dom_sf"/>
</dbReference>
<dbReference type="InterPro" id="IPR005479">
    <property type="entry name" value="CPAse_ATP-bd"/>
</dbReference>
<dbReference type="PROSITE" id="PS00866">
    <property type="entry name" value="CPSASE_1"/>
    <property type="match status" value="1"/>
</dbReference>
<dbReference type="GO" id="GO:0046872">
    <property type="term" value="F:metal ion binding"/>
    <property type="evidence" value="ECO:0007669"/>
    <property type="project" value="UniProtKB-KW"/>
</dbReference>
<evidence type="ECO:0000256" key="5">
    <source>
        <dbReference type="ARBA" id="ARBA00022598"/>
    </source>
</evidence>
<comment type="caution">
    <text evidence="17">The sequence shown here is derived from an EMBL/GenBank/DDBJ whole genome shotgun (WGS) entry which is preliminary data.</text>
</comment>
<dbReference type="PROSITE" id="PS00867">
    <property type="entry name" value="CPSASE_2"/>
    <property type="match status" value="1"/>
</dbReference>
<dbReference type="PROSITE" id="PS51855">
    <property type="entry name" value="MGS"/>
    <property type="match status" value="1"/>
</dbReference>
<evidence type="ECO:0000256" key="10">
    <source>
        <dbReference type="ARBA" id="ARBA00022842"/>
    </source>
</evidence>
<dbReference type="CDD" id="cd01424">
    <property type="entry name" value="MGS_CPS_II"/>
    <property type="match status" value="1"/>
</dbReference>
<evidence type="ECO:0000256" key="14">
    <source>
        <dbReference type="PROSITE-ProRule" id="PRU00409"/>
    </source>
</evidence>
<keyword evidence="6" id="KW-0028">Amino-acid biosynthesis</keyword>
<dbReference type="GO" id="GO:0005524">
    <property type="term" value="F:ATP binding"/>
    <property type="evidence" value="ECO:0007669"/>
    <property type="project" value="UniProtKB-UniRule"/>
</dbReference>
<evidence type="ECO:0000256" key="4">
    <source>
        <dbReference type="ARBA" id="ARBA00022571"/>
    </source>
</evidence>
<dbReference type="SUPFAM" id="SSF52335">
    <property type="entry name" value="Methylglyoxal synthase-like"/>
    <property type="match status" value="1"/>
</dbReference>
<dbReference type="GO" id="GO:0005737">
    <property type="term" value="C:cytoplasm"/>
    <property type="evidence" value="ECO:0007669"/>
    <property type="project" value="TreeGrafter"/>
</dbReference>
<dbReference type="EC" id="6.3.5.5" evidence="17"/>
<dbReference type="GO" id="GO:0004088">
    <property type="term" value="F:carbamoyl-phosphate synthase (glutamine-hydrolyzing) activity"/>
    <property type="evidence" value="ECO:0007669"/>
    <property type="project" value="UniProtKB-EC"/>
</dbReference>
<dbReference type="UniPathway" id="UPA00070">
    <property type="reaction ID" value="UER00115"/>
</dbReference>
<dbReference type="InterPro" id="IPR058047">
    <property type="entry name" value="CPSase_preATP-grasp"/>
</dbReference>
<sequence>TYEVEDEVRSSKRKKIMILGGGPNRIGQGIEFDYCCVQAAFALKEEGYEVIMVNCNPETVSTDYDTSDKLYFEPLTLEDVLNICDKESPDGVIVQLGGQTPLNLALSLKREGVNIIGTSPEDIDRAEDRKKFTQLIRKLGLLQAPYGTGRSVSEARKIASKIGYPVLVRPSYVLGGRAMEIVYDEESLMHYMRGAIKVSPAHPILIDKFIEGAIEVDIDAVSDGQVCIIGGIMEHIEEAGVHSGDSSCSLPPYSLPEETIERLRHQTYALAKELNVIGLLNIQCAIKNGQIYILEVNPRASRTVPFVGKATGLPLAKIAAKVMAGRKLKDLGIYKEKKISHIAVKEAVFPFIRFPEVDIILGPEMRSTGEVMGISDNFGIAFTKAQMGAGLSLPLRGTVFISVADKDKPSIVPIARELDNLGFNLVATKGTYNILKKNQVKVRRVKKIAEGRPNIEDYIKNGEIDLILNTPIGKGPKFDEYKIRHQAVIHRVPIITTIPGAMAAVNGIKSMRKGHLKVKCLQEYHSLP</sequence>
<dbReference type="FunFam" id="3.30.1490.20:FF:000001">
    <property type="entry name" value="Carbamoyl-phosphate synthase large chain"/>
    <property type="match status" value="1"/>
</dbReference>
<dbReference type="SUPFAM" id="SSF52440">
    <property type="entry name" value="PreATP-grasp domain"/>
    <property type="match status" value="1"/>
</dbReference>
<evidence type="ECO:0000259" key="15">
    <source>
        <dbReference type="PROSITE" id="PS50975"/>
    </source>
</evidence>
<dbReference type="PANTHER" id="PTHR11405">
    <property type="entry name" value="CARBAMOYLTRANSFERASE FAMILY MEMBER"/>
    <property type="match status" value="1"/>
</dbReference>
<dbReference type="AlphaFoldDB" id="A0A662D1G3"/>
<comment type="cofactor">
    <cofactor evidence="1">
        <name>Mn(2+)</name>
        <dbReference type="ChEBI" id="CHEBI:29035"/>
    </cofactor>
</comment>
<evidence type="ECO:0000256" key="13">
    <source>
        <dbReference type="ARBA" id="ARBA00047359"/>
    </source>
</evidence>
<organism evidence="17 18">
    <name type="scientific">Aerophobetes bacterium</name>
    <dbReference type="NCBI Taxonomy" id="2030807"/>
    <lineage>
        <taxon>Bacteria</taxon>
        <taxon>Candidatus Aerophobota</taxon>
    </lineage>
</organism>
<dbReference type="Pfam" id="PF02786">
    <property type="entry name" value="CPSase_L_D2"/>
    <property type="match status" value="1"/>
</dbReference>
<keyword evidence="7" id="KW-0479">Metal-binding</keyword>
<dbReference type="Pfam" id="PF02142">
    <property type="entry name" value="MGS"/>
    <property type="match status" value="1"/>
</dbReference>
<evidence type="ECO:0000256" key="8">
    <source>
        <dbReference type="ARBA" id="ARBA00022741"/>
    </source>
</evidence>
<evidence type="ECO:0000259" key="16">
    <source>
        <dbReference type="PROSITE" id="PS51855"/>
    </source>
</evidence>
<keyword evidence="11" id="KW-0665">Pyrimidine biosynthesis</keyword>
<dbReference type="NCBIfam" id="NF003671">
    <property type="entry name" value="PRK05294.1"/>
    <property type="match status" value="1"/>
</dbReference>
<keyword evidence="4" id="KW-0055">Arginine biosynthesis</keyword>